<proteinExistence type="predicted"/>
<evidence type="ECO:0000313" key="2">
    <source>
        <dbReference type="Proteomes" id="UP001209540"/>
    </source>
</evidence>
<accession>A0AAD5PHU2</accession>
<reference evidence="1" key="2">
    <citation type="submission" date="2023-02" db="EMBL/GenBank/DDBJ databases">
        <authorList>
            <consortium name="DOE Joint Genome Institute"/>
            <person name="Mondo S.J."/>
            <person name="Chang Y."/>
            <person name="Wang Y."/>
            <person name="Ahrendt S."/>
            <person name="Andreopoulos W."/>
            <person name="Barry K."/>
            <person name="Beard J."/>
            <person name="Benny G.L."/>
            <person name="Blankenship S."/>
            <person name="Bonito G."/>
            <person name="Cuomo C."/>
            <person name="Desiro A."/>
            <person name="Gervers K.A."/>
            <person name="Hundley H."/>
            <person name="Kuo A."/>
            <person name="LaButti K."/>
            <person name="Lang B.F."/>
            <person name="Lipzen A."/>
            <person name="O'Donnell K."/>
            <person name="Pangilinan J."/>
            <person name="Reynolds N."/>
            <person name="Sandor L."/>
            <person name="Smith M.W."/>
            <person name="Tsang A."/>
            <person name="Grigoriev I.V."/>
            <person name="Stajich J.E."/>
            <person name="Spatafora J.W."/>
        </authorList>
    </citation>
    <scope>NUCLEOTIDE SEQUENCE</scope>
    <source>
        <strain evidence="1">RSA 2281</strain>
    </source>
</reference>
<keyword evidence="2" id="KW-1185">Reference proteome</keyword>
<reference evidence="1" key="1">
    <citation type="journal article" date="2022" name="IScience">
        <title>Evolution of zygomycete secretomes and the origins of terrestrial fungal ecologies.</title>
        <authorList>
            <person name="Chang Y."/>
            <person name="Wang Y."/>
            <person name="Mondo S."/>
            <person name="Ahrendt S."/>
            <person name="Andreopoulos W."/>
            <person name="Barry K."/>
            <person name="Beard J."/>
            <person name="Benny G.L."/>
            <person name="Blankenship S."/>
            <person name="Bonito G."/>
            <person name="Cuomo C."/>
            <person name="Desiro A."/>
            <person name="Gervers K.A."/>
            <person name="Hundley H."/>
            <person name="Kuo A."/>
            <person name="LaButti K."/>
            <person name="Lang B.F."/>
            <person name="Lipzen A."/>
            <person name="O'Donnell K."/>
            <person name="Pangilinan J."/>
            <person name="Reynolds N."/>
            <person name="Sandor L."/>
            <person name="Smith M.E."/>
            <person name="Tsang A."/>
            <person name="Grigoriev I.V."/>
            <person name="Stajich J.E."/>
            <person name="Spatafora J.W."/>
        </authorList>
    </citation>
    <scope>NUCLEOTIDE SEQUENCE</scope>
    <source>
        <strain evidence="1">RSA 2281</strain>
    </source>
</reference>
<dbReference type="Proteomes" id="UP001209540">
    <property type="component" value="Unassembled WGS sequence"/>
</dbReference>
<protein>
    <submittedName>
        <fullName evidence="1">Uncharacterized protein</fullName>
    </submittedName>
</protein>
<sequence>MTLAINIPSQDDLMIKIWCLVITLRMLKVSKGYHYLALVGIESFQRKKTGSKVDLLFKNEINEMGTTEASKTTDMDSTKVTVEYGIKTPKVLNEMFYDMMTINNTSCLHTIQVFGYIVPGLQILPTVTDCRSGVVSRINRSTQ</sequence>
<name>A0AAD5PHU2_9FUNG</name>
<comment type="caution">
    <text evidence="1">The sequence shown here is derived from an EMBL/GenBank/DDBJ whole genome shotgun (WGS) entry which is preliminary data.</text>
</comment>
<organism evidence="1 2">
    <name type="scientific">Phascolomyces articulosus</name>
    <dbReference type="NCBI Taxonomy" id="60185"/>
    <lineage>
        <taxon>Eukaryota</taxon>
        <taxon>Fungi</taxon>
        <taxon>Fungi incertae sedis</taxon>
        <taxon>Mucoromycota</taxon>
        <taxon>Mucoromycotina</taxon>
        <taxon>Mucoromycetes</taxon>
        <taxon>Mucorales</taxon>
        <taxon>Lichtheimiaceae</taxon>
        <taxon>Phascolomyces</taxon>
    </lineage>
</organism>
<dbReference type="AlphaFoldDB" id="A0AAD5PHU2"/>
<evidence type="ECO:0000313" key="1">
    <source>
        <dbReference type="EMBL" id="KAI9274345.1"/>
    </source>
</evidence>
<dbReference type="EMBL" id="JAIXMP010000004">
    <property type="protein sequence ID" value="KAI9274345.1"/>
    <property type="molecule type" value="Genomic_DNA"/>
</dbReference>
<gene>
    <name evidence="1" type="ORF">BDA99DRAFT_555786</name>
</gene>